<dbReference type="EMBL" id="JXTC01000137">
    <property type="protein sequence ID" value="PON86091.1"/>
    <property type="molecule type" value="Genomic_DNA"/>
</dbReference>
<dbReference type="NCBIfam" id="TIGR01640">
    <property type="entry name" value="F_box_assoc_1"/>
    <property type="match status" value="1"/>
</dbReference>
<evidence type="ECO:0000256" key="1">
    <source>
        <dbReference type="SAM" id="MobiDB-lite"/>
    </source>
</evidence>
<dbReference type="CDD" id="cd09917">
    <property type="entry name" value="F-box_SF"/>
    <property type="match status" value="1"/>
</dbReference>
<feature type="compositionally biased region" description="Basic and acidic residues" evidence="1">
    <location>
        <begin position="15"/>
        <end position="31"/>
    </location>
</feature>
<reference evidence="4" key="1">
    <citation type="submission" date="2016-06" db="EMBL/GenBank/DDBJ databases">
        <title>Parallel loss of symbiosis genes in relatives of nitrogen-fixing non-legume Parasponia.</title>
        <authorList>
            <person name="Van Velzen R."/>
            <person name="Holmer R."/>
            <person name="Bu F."/>
            <person name="Rutten L."/>
            <person name="Van Zeijl A."/>
            <person name="Liu W."/>
            <person name="Santuari L."/>
            <person name="Cao Q."/>
            <person name="Sharma T."/>
            <person name="Shen D."/>
            <person name="Roswanjaya Y."/>
            <person name="Wardhani T."/>
            <person name="Kalhor M.S."/>
            <person name="Jansen J."/>
            <person name="Van den Hoogen J."/>
            <person name="Gungor B."/>
            <person name="Hartog M."/>
            <person name="Hontelez J."/>
            <person name="Verver J."/>
            <person name="Yang W.-C."/>
            <person name="Schijlen E."/>
            <person name="Repin R."/>
            <person name="Schilthuizen M."/>
            <person name="Schranz E."/>
            <person name="Heidstra R."/>
            <person name="Miyata K."/>
            <person name="Fedorova E."/>
            <person name="Kohlen W."/>
            <person name="Bisseling T."/>
            <person name="Smit S."/>
            <person name="Geurts R."/>
        </authorList>
    </citation>
    <scope>NUCLEOTIDE SEQUENCE [LARGE SCALE GENOMIC DNA]</scope>
    <source>
        <strain evidence="4">cv. RG33-2</strain>
    </source>
</reference>
<evidence type="ECO:0000313" key="4">
    <source>
        <dbReference type="Proteomes" id="UP000237000"/>
    </source>
</evidence>
<dbReference type="FunCoup" id="A0A2P5EKM3">
    <property type="interactions" value="37"/>
</dbReference>
<feature type="domain" description="F-box" evidence="2">
    <location>
        <begin position="39"/>
        <end position="95"/>
    </location>
</feature>
<dbReference type="InParanoid" id="A0A2P5EKM3"/>
<keyword evidence="4" id="KW-1185">Reference proteome</keyword>
<dbReference type="Pfam" id="PF08268">
    <property type="entry name" value="FBA_3"/>
    <property type="match status" value="1"/>
</dbReference>
<organism evidence="3 4">
    <name type="scientific">Trema orientale</name>
    <name type="common">Charcoal tree</name>
    <name type="synonym">Celtis orientalis</name>
    <dbReference type="NCBI Taxonomy" id="63057"/>
    <lineage>
        <taxon>Eukaryota</taxon>
        <taxon>Viridiplantae</taxon>
        <taxon>Streptophyta</taxon>
        <taxon>Embryophyta</taxon>
        <taxon>Tracheophyta</taxon>
        <taxon>Spermatophyta</taxon>
        <taxon>Magnoliopsida</taxon>
        <taxon>eudicotyledons</taxon>
        <taxon>Gunneridae</taxon>
        <taxon>Pentapetalae</taxon>
        <taxon>rosids</taxon>
        <taxon>fabids</taxon>
        <taxon>Rosales</taxon>
        <taxon>Cannabaceae</taxon>
        <taxon>Trema</taxon>
    </lineage>
</organism>
<dbReference type="PROSITE" id="PS50181">
    <property type="entry name" value="FBOX"/>
    <property type="match status" value="1"/>
</dbReference>
<comment type="caution">
    <text evidence="3">The sequence shown here is derived from an EMBL/GenBank/DDBJ whole genome shotgun (WGS) entry which is preliminary data.</text>
</comment>
<evidence type="ECO:0000259" key="2">
    <source>
        <dbReference type="PROSITE" id="PS50181"/>
    </source>
</evidence>
<dbReference type="Pfam" id="PF12937">
    <property type="entry name" value="F-box-like"/>
    <property type="match status" value="1"/>
</dbReference>
<sequence>MFFQKKKKSPCFLTWREEKRREEKRREEKSKMSKSKSGTGFMDQLPTEILTLIFSKLSVKTLGRIKCVCKLWSRTIDDGIPYEPGSMEDSAFLVIAESSHRKPSMIWKSDGSATFLKISSRVFSEFAGSENFTWYNFSRTVESEGFYVDNSCHGLVCFARKGLACLLNPLTQQIIELPPPAQSTLQLVGDGHSSYSKYGLGFDSVTRTYKVVRVFHPVNHVYGECKKDYSTVTMNTQICTLGVGKKVSSWRPITCVPPRPLPLVSVAVLAGGFLHWVTVAITERCESVEEALNRHKIVAFHLSKEEFRLISLPRSLFSGRILSYHMVDLGGVLGVVDRSRKDMGLDIWTMKDHDKEEWVNTCCIRLPIPRPDFFTICSSKSVIGPWENGKLLLRYGLSLISFDPNKKRWRHIYTLGLKHDKQSQNNNKLLLRRTSATGYFYHLDAEEWAGTELPPGLYDVEGISCFYTKSLLLLSPFSKSSPFRKSD</sequence>
<dbReference type="PANTHER" id="PTHR31111">
    <property type="entry name" value="BNAA05G37150D PROTEIN-RELATED"/>
    <property type="match status" value="1"/>
</dbReference>
<protein>
    <submittedName>
        <fullName evidence="3">F-box domain containing protein</fullName>
    </submittedName>
</protein>
<accession>A0A2P5EKM3</accession>
<dbReference type="PANTHER" id="PTHR31111:SF134">
    <property type="entry name" value="F-BOX ASSOCIATED INTERACTION DOMAIN-CONTAINING PROTEIN"/>
    <property type="match status" value="1"/>
</dbReference>
<dbReference type="AlphaFoldDB" id="A0A2P5EKM3"/>
<dbReference type="Proteomes" id="UP000237000">
    <property type="component" value="Unassembled WGS sequence"/>
</dbReference>
<evidence type="ECO:0000313" key="3">
    <source>
        <dbReference type="EMBL" id="PON86091.1"/>
    </source>
</evidence>
<proteinExistence type="predicted"/>
<dbReference type="Gene3D" id="1.20.1280.50">
    <property type="match status" value="1"/>
</dbReference>
<dbReference type="OrthoDB" id="1630514at2759"/>
<dbReference type="InterPro" id="IPR017451">
    <property type="entry name" value="F-box-assoc_interact_dom"/>
</dbReference>
<name>A0A2P5EKM3_TREOI</name>
<gene>
    <name evidence="3" type="ORF">TorRG33x02_181410</name>
</gene>
<dbReference type="SMART" id="SM00256">
    <property type="entry name" value="FBOX"/>
    <property type="match status" value="1"/>
</dbReference>
<dbReference type="InterPro" id="IPR001810">
    <property type="entry name" value="F-box_dom"/>
</dbReference>
<dbReference type="InterPro" id="IPR013187">
    <property type="entry name" value="F-box-assoc_dom_typ3"/>
</dbReference>
<dbReference type="InterPro" id="IPR036047">
    <property type="entry name" value="F-box-like_dom_sf"/>
</dbReference>
<dbReference type="SUPFAM" id="SSF81383">
    <property type="entry name" value="F-box domain"/>
    <property type="match status" value="1"/>
</dbReference>
<feature type="region of interest" description="Disordered" evidence="1">
    <location>
        <begin position="1"/>
        <end position="40"/>
    </location>
</feature>